<dbReference type="Proteomes" id="UP000198942">
    <property type="component" value="Unassembled WGS sequence"/>
</dbReference>
<dbReference type="PANTHER" id="PTHR18964">
    <property type="entry name" value="ROK (REPRESSOR, ORF, KINASE) FAMILY"/>
    <property type="match status" value="1"/>
</dbReference>
<evidence type="ECO:0000313" key="2">
    <source>
        <dbReference type="EMBL" id="SEN96635.1"/>
    </source>
</evidence>
<dbReference type="OrthoDB" id="9810372at2"/>
<sequence length="323" mass="34236">MLLGFDIGGTKCAVILGKVAADGEIAIVDKQAMPTNKPVYEMIELLFTTAEELLLQHNIQRQQLHGIGISCGGPLSSKKGLILSPPNLIGWDEVPIVKMAEERFKIKTLLQNDANACAVAEWKYGAGKGVDNLIFLTFGTGMGAGLILDGRLYSGPSDLAGEVGHIRLADMGPVGFGKAGSFEGYCSGGGIAQIGQIKAREKLQVGEQVSFCKSIDELSAITAKSIADAAFNGDPVAIEVYKICAEYLGRALALLIDILNPEMIVLGSIYGRARQLLEPVMVEVIKREAYKESVSTCRIVPAGLSENIGDIAALSLALISKGQ</sequence>
<keyword evidence="2" id="KW-0808">Transferase</keyword>
<dbReference type="PANTHER" id="PTHR18964:SF149">
    <property type="entry name" value="BIFUNCTIONAL UDP-N-ACETYLGLUCOSAMINE 2-EPIMERASE_N-ACETYLMANNOSAMINE KINASE"/>
    <property type="match status" value="1"/>
</dbReference>
<dbReference type="GO" id="GO:0016301">
    <property type="term" value="F:kinase activity"/>
    <property type="evidence" value="ECO:0007669"/>
    <property type="project" value="UniProtKB-KW"/>
</dbReference>
<evidence type="ECO:0000256" key="1">
    <source>
        <dbReference type="ARBA" id="ARBA00006479"/>
    </source>
</evidence>
<evidence type="ECO:0000313" key="3">
    <source>
        <dbReference type="Proteomes" id="UP000198942"/>
    </source>
</evidence>
<reference evidence="3" key="1">
    <citation type="submission" date="2016-10" db="EMBL/GenBank/DDBJ databases">
        <authorList>
            <person name="Varghese N."/>
            <person name="Submissions S."/>
        </authorList>
    </citation>
    <scope>NUCLEOTIDE SEQUENCE [LARGE SCALE GENOMIC DNA]</scope>
    <source>
        <strain evidence="3">Gh-48</strain>
    </source>
</reference>
<protein>
    <submittedName>
        <fullName evidence="2">Glucokinase</fullName>
    </submittedName>
</protein>
<organism evidence="2 3">
    <name type="scientific">Mucilaginibacter gossypiicola</name>
    <dbReference type="NCBI Taxonomy" id="551995"/>
    <lineage>
        <taxon>Bacteria</taxon>
        <taxon>Pseudomonadati</taxon>
        <taxon>Bacteroidota</taxon>
        <taxon>Sphingobacteriia</taxon>
        <taxon>Sphingobacteriales</taxon>
        <taxon>Sphingobacteriaceae</taxon>
        <taxon>Mucilaginibacter</taxon>
    </lineage>
</organism>
<comment type="similarity">
    <text evidence="1">Belongs to the ROK (NagC/XylR) family.</text>
</comment>
<dbReference type="RefSeq" id="WP_091211827.1">
    <property type="nucleotide sequence ID" value="NZ_FOCL01000004.1"/>
</dbReference>
<accession>A0A1H8KUT9</accession>
<dbReference type="InterPro" id="IPR000600">
    <property type="entry name" value="ROK"/>
</dbReference>
<keyword evidence="3" id="KW-1185">Reference proteome</keyword>
<dbReference type="Gene3D" id="3.30.420.40">
    <property type="match status" value="2"/>
</dbReference>
<dbReference type="SUPFAM" id="SSF53067">
    <property type="entry name" value="Actin-like ATPase domain"/>
    <property type="match status" value="1"/>
</dbReference>
<dbReference type="InterPro" id="IPR043129">
    <property type="entry name" value="ATPase_NBD"/>
</dbReference>
<dbReference type="STRING" id="551995.SAMN05192574_104793"/>
<name>A0A1H8KUT9_9SPHI</name>
<gene>
    <name evidence="2" type="ORF">SAMN05192574_104793</name>
</gene>
<keyword evidence="2" id="KW-0418">Kinase</keyword>
<dbReference type="CDD" id="cd23763">
    <property type="entry name" value="ASKHA_ATPase_ROK"/>
    <property type="match status" value="1"/>
</dbReference>
<dbReference type="Pfam" id="PF00480">
    <property type="entry name" value="ROK"/>
    <property type="match status" value="1"/>
</dbReference>
<dbReference type="EMBL" id="FOCL01000004">
    <property type="protein sequence ID" value="SEN96635.1"/>
    <property type="molecule type" value="Genomic_DNA"/>
</dbReference>
<proteinExistence type="inferred from homology"/>
<dbReference type="AlphaFoldDB" id="A0A1H8KUT9"/>